<evidence type="ECO:0000256" key="1">
    <source>
        <dbReference type="ARBA" id="ARBA00000185"/>
    </source>
</evidence>
<dbReference type="SUPFAM" id="SSF101904">
    <property type="entry name" value="GyrA/ParC C-terminal domain-like"/>
    <property type="match status" value="1"/>
</dbReference>
<dbReference type="AlphaFoldDB" id="A0A0G0K210"/>
<dbReference type="InterPro" id="IPR013760">
    <property type="entry name" value="Topo_IIA-like_dom_sf"/>
</dbReference>
<organism evidence="9 10">
    <name type="scientific">Candidatus Shapirobacteria bacterium GW2011_GWE2_38_30</name>
    <dbReference type="NCBI Taxonomy" id="1618490"/>
    <lineage>
        <taxon>Bacteria</taxon>
        <taxon>Candidatus Shapironibacteriota</taxon>
    </lineage>
</organism>
<dbReference type="InterPro" id="IPR013758">
    <property type="entry name" value="Topo_IIA_A/C_ab"/>
</dbReference>
<keyword evidence="4 7" id="KW-0799">Topoisomerase</keyword>
<evidence type="ECO:0000259" key="8">
    <source>
        <dbReference type="PROSITE" id="PS52040"/>
    </source>
</evidence>
<evidence type="ECO:0000256" key="3">
    <source>
        <dbReference type="ARBA" id="ARBA00012895"/>
    </source>
</evidence>
<dbReference type="Gene3D" id="1.10.268.10">
    <property type="entry name" value="Topoisomerase, domain 3"/>
    <property type="match status" value="1"/>
</dbReference>
<dbReference type="InterPro" id="IPR002205">
    <property type="entry name" value="Topo_IIA_dom_A"/>
</dbReference>
<dbReference type="InterPro" id="IPR006691">
    <property type="entry name" value="GyrA/parC_rep"/>
</dbReference>
<dbReference type="CDD" id="cd00187">
    <property type="entry name" value="TOP4c"/>
    <property type="match status" value="1"/>
</dbReference>
<dbReference type="GO" id="GO:0006265">
    <property type="term" value="P:DNA topological change"/>
    <property type="evidence" value="ECO:0007669"/>
    <property type="project" value="UniProtKB-UniRule"/>
</dbReference>
<dbReference type="InterPro" id="IPR050220">
    <property type="entry name" value="Type_II_DNA_Topoisomerases"/>
</dbReference>
<name>A0A0G0K210_9BACT</name>
<dbReference type="GO" id="GO:0003677">
    <property type="term" value="F:DNA binding"/>
    <property type="evidence" value="ECO:0007669"/>
    <property type="project" value="UniProtKB-UniRule"/>
</dbReference>
<dbReference type="PANTHER" id="PTHR43493:SF5">
    <property type="entry name" value="DNA GYRASE SUBUNIT A, CHLOROPLASTIC_MITOCHONDRIAL"/>
    <property type="match status" value="1"/>
</dbReference>
<feature type="domain" description="Topo IIA-type catalytic" evidence="8">
    <location>
        <begin position="48"/>
        <end position="554"/>
    </location>
</feature>
<reference evidence="9 10" key="1">
    <citation type="journal article" date="2015" name="Nature">
        <title>rRNA introns, odd ribosomes, and small enigmatic genomes across a large radiation of phyla.</title>
        <authorList>
            <person name="Brown C.T."/>
            <person name="Hug L.A."/>
            <person name="Thomas B.C."/>
            <person name="Sharon I."/>
            <person name="Castelle C.J."/>
            <person name="Singh A."/>
            <person name="Wilkins M.J."/>
            <person name="Williams K.H."/>
            <person name="Banfield J.F."/>
        </authorList>
    </citation>
    <scope>NUCLEOTIDE SEQUENCE [LARGE SCALE GENOMIC DNA]</scope>
</reference>
<dbReference type="PROSITE" id="PS52040">
    <property type="entry name" value="TOPO_IIA"/>
    <property type="match status" value="1"/>
</dbReference>
<evidence type="ECO:0000313" key="10">
    <source>
        <dbReference type="Proteomes" id="UP000034406"/>
    </source>
</evidence>
<dbReference type="FunFam" id="3.30.1360.40:FF:000002">
    <property type="entry name" value="DNA gyrase subunit A"/>
    <property type="match status" value="1"/>
</dbReference>
<evidence type="ECO:0000256" key="6">
    <source>
        <dbReference type="ARBA" id="ARBA00023235"/>
    </source>
</evidence>
<dbReference type="GO" id="GO:0005524">
    <property type="term" value="F:ATP binding"/>
    <property type="evidence" value="ECO:0007669"/>
    <property type="project" value="InterPro"/>
</dbReference>
<dbReference type="Gene3D" id="2.120.10.90">
    <property type="entry name" value="DNA gyrase/topoisomerase IV, subunit A, C-terminal"/>
    <property type="match status" value="1"/>
</dbReference>
<dbReference type="SUPFAM" id="SSF56719">
    <property type="entry name" value="Type II DNA topoisomerase"/>
    <property type="match status" value="1"/>
</dbReference>
<keyword evidence="6 7" id="KW-0413">Isomerase</keyword>
<accession>A0A0G0K210</accession>
<protein>
    <recommendedName>
        <fullName evidence="3">DNA topoisomerase (ATP-hydrolyzing)</fullName>
        <ecNumber evidence="3">5.6.2.2</ecNumber>
    </recommendedName>
</protein>
<dbReference type="InterPro" id="IPR035516">
    <property type="entry name" value="Gyrase/topoIV_suA_C"/>
</dbReference>
<comment type="similarity">
    <text evidence="2">Belongs to the type II topoisomerase GyrA/ParC subunit family.</text>
</comment>
<dbReference type="GO" id="GO:0009330">
    <property type="term" value="C:DNA topoisomerase type II (double strand cut, ATP-hydrolyzing) complex"/>
    <property type="evidence" value="ECO:0007669"/>
    <property type="project" value="TreeGrafter"/>
</dbReference>
<dbReference type="GO" id="GO:0005737">
    <property type="term" value="C:cytoplasm"/>
    <property type="evidence" value="ECO:0007669"/>
    <property type="project" value="TreeGrafter"/>
</dbReference>
<comment type="caution">
    <text evidence="9">The sequence shown here is derived from an EMBL/GenBank/DDBJ whole genome shotgun (WGS) entry which is preliminary data.</text>
</comment>
<dbReference type="SMART" id="SM00434">
    <property type="entry name" value="TOP4c"/>
    <property type="match status" value="1"/>
</dbReference>
<evidence type="ECO:0000313" key="9">
    <source>
        <dbReference type="EMBL" id="KKQ69520.1"/>
    </source>
</evidence>
<dbReference type="Gene3D" id="3.30.1360.40">
    <property type="match status" value="1"/>
</dbReference>
<gene>
    <name evidence="9" type="ORF">US90_C0016G0022</name>
</gene>
<dbReference type="Proteomes" id="UP000034406">
    <property type="component" value="Unassembled WGS sequence"/>
</dbReference>
<dbReference type="GO" id="GO:0003918">
    <property type="term" value="F:DNA topoisomerase type II (double strand cut, ATP-hydrolyzing) activity"/>
    <property type="evidence" value="ECO:0007669"/>
    <property type="project" value="UniProtKB-EC"/>
</dbReference>
<dbReference type="Pfam" id="PF00521">
    <property type="entry name" value="DNA_topoisoIV"/>
    <property type="match status" value="2"/>
</dbReference>
<dbReference type="Pfam" id="PF03989">
    <property type="entry name" value="DNA_gyraseA_C"/>
    <property type="match status" value="4"/>
</dbReference>
<dbReference type="Gene3D" id="3.90.199.10">
    <property type="entry name" value="Topoisomerase II, domain 5"/>
    <property type="match status" value="1"/>
</dbReference>
<dbReference type="EMBL" id="LBUT01000016">
    <property type="protein sequence ID" value="KKQ69520.1"/>
    <property type="molecule type" value="Genomic_DNA"/>
</dbReference>
<evidence type="ECO:0000256" key="2">
    <source>
        <dbReference type="ARBA" id="ARBA00008263"/>
    </source>
</evidence>
<feature type="active site" description="O-(5'-phospho-DNA)-tyrosine intermediate" evidence="7">
    <location>
        <position position="135"/>
    </location>
</feature>
<evidence type="ECO:0000256" key="7">
    <source>
        <dbReference type="PROSITE-ProRule" id="PRU01384"/>
    </source>
</evidence>
<dbReference type="FunFam" id="1.10.268.10:FF:000001">
    <property type="entry name" value="DNA gyrase subunit A"/>
    <property type="match status" value="1"/>
</dbReference>
<dbReference type="PANTHER" id="PTHR43493">
    <property type="entry name" value="DNA GYRASE/TOPOISOMERASE SUBUNIT A"/>
    <property type="match status" value="1"/>
</dbReference>
<dbReference type="PATRIC" id="fig|1618490.4.peg.615"/>
<comment type="catalytic activity">
    <reaction evidence="1 7">
        <text>ATP-dependent breakage, passage and rejoining of double-stranded DNA.</text>
        <dbReference type="EC" id="5.6.2.2"/>
    </reaction>
</comment>
<dbReference type="EC" id="5.6.2.2" evidence="3"/>
<proteinExistence type="inferred from homology"/>
<dbReference type="InterPro" id="IPR013757">
    <property type="entry name" value="Topo_IIA_A_a_sf"/>
</dbReference>
<evidence type="ECO:0000256" key="4">
    <source>
        <dbReference type="ARBA" id="ARBA00023029"/>
    </source>
</evidence>
<keyword evidence="5 7" id="KW-0238">DNA-binding</keyword>
<dbReference type="STRING" id="1618490.US90_C0016G0022"/>
<evidence type="ECO:0000256" key="5">
    <source>
        <dbReference type="ARBA" id="ARBA00023125"/>
    </source>
</evidence>
<sequence length="803" mass="90697">MSEDNNNTSINKAVHIENVGKVFNIDIVPEMERSYLDYAMSVIVQRALPDVRDGLKPVHRRIIFAMNQMGLSGSRNSKSAKVVGEVLGKYHPHGDMSVYMAMVRMAQEFSLRYPLVKGQGNFGSIDGDPPAAMRYTEVRMDKISQETIADINKETVDMTDNFDGTLKEPSVLPSRIPTLLLNGADGIAVGMATKIPPHNLKELCQAIDHILDNSQLELVKSEDLIDIKPILKTVSTTDIVLKDIYELEKKTFNLDTTSTVEDLAKFVQGPDFPTSGEIYGKTGIIEMYNTGRGKFAIRGKTNIEETRSGKVRIVITEIPYQVNKAELVKKIADLVRDKKIIGISDLRDESDRHGIRVVVEIKKNGRPKSILNKLFKYTSLQSSYSANILALVNGVPQTLNLRQMLLLFLRHRENIVRRRTIFDLKGAKMRSHILEGLHKALDILDQVIATIRASADADDARNNLMSKFGFTDLQANAILEMQLRKLAALERQKIEDEFNEIKKIIEDLTSIITKPAVMIKVLKDENKEITDKYSDPRRTKIYIRGLENFTEEDLIANERTLVTITKTGYVKRVSKETYRSQNRGGKGVVGMATKDTDEIENILSVNTHDDLLFFTNKGKVFKTKVWELNESSRQSKGQAIINLINIDQNESVQAVLPIGKDNEAKHILLATKNGVVKKTSINQFKNIRQSGLTAIKLDPKDELVWAKLTSGNDQIFLVTHNGKCIRFSEKDTRPMGRHTRGVRGILLKENDYLVSMDVIPEKLETSQKSDNKSFRHLLVVTEKGIGKRPQIYPIKQEKYQLLR</sequence>